<accession>A0A843WBJ0</accession>
<comment type="caution">
    <text evidence="2">The sequence shown here is derived from an EMBL/GenBank/DDBJ whole genome shotgun (WGS) entry which is preliminary data.</text>
</comment>
<dbReference type="Proteomes" id="UP000652761">
    <property type="component" value="Unassembled WGS sequence"/>
</dbReference>
<dbReference type="EMBL" id="NMUH01003285">
    <property type="protein sequence ID" value="MQM04797.1"/>
    <property type="molecule type" value="Genomic_DNA"/>
</dbReference>
<evidence type="ECO:0000313" key="3">
    <source>
        <dbReference type="Proteomes" id="UP000652761"/>
    </source>
</evidence>
<dbReference type="AlphaFoldDB" id="A0A843WBJ0"/>
<reference evidence="2" key="1">
    <citation type="submission" date="2017-07" db="EMBL/GenBank/DDBJ databases">
        <title>Taro Niue Genome Assembly and Annotation.</title>
        <authorList>
            <person name="Atibalentja N."/>
            <person name="Keating K."/>
            <person name="Fields C.J."/>
        </authorList>
    </citation>
    <scope>NUCLEOTIDE SEQUENCE</scope>
    <source>
        <strain evidence="2">Niue_2</strain>
        <tissue evidence="2">Leaf</tissue>
    </source>
</reference>
<organism evidence="2 3">
    <name type="scientific">Colocasia esculenta</name>
    <name type="common">Wild taro</name>
    <name type="synonym">Arum esculentum</name>
    <dbReference type="NCBI Taxonomy" id="4460"/>
    <lineage>
        <taxon>Eukaryota</taxon>
        <taxon>Viridiplantae</taxon>
        <taxon>Streptophyta</taxon>
        <taxon>Embryophyta</taxon>
        <taxon>Tracheophyta</taxon>
        <taxon>Spermatophyta</taxon>
        <taxon>Magnoliopsida</taxon>
        <taxon>Liliopsida</taxon>
        <taxon>Araceae</taxon>
        <taxon>Aroideae</taxon>
        <taxon>Colocasieae</taxon>
        <taxon>Colocasia</taxon>
    </lineage>
</organism>
<name>A0A843WBJ0_COLES</name>
<protein>
    <submittedName>
        <fullName evidence="2">Uncharacterized protein</fullName>
    </submittedName>
</protein>
<evidence type="ECO:0000313" key="2">
    <source>
        <dbReference type="EMBL" id="MQM04797.1"/>
    </source>
</evidence>
<gene>
    <name evidence="2" type="ORF">Taro_037601</name>
</gene>
<feature type="compositionally biased region" description="Polar residues" evidence="1">
    <location>
        <begin position="37"/>
        <end position="47"/>
    </location>
</feature>
<proteinExistence type="predicted"/>
<feature type="compositionally biased region" description="Basic and acidic residues" evidence="1">
    <location>
        <begin position="7"/>
        <end position="19"/>
    </location>
</feature>
<keyword evidence="3" id="KW-1185">Reference proteome</keyword>
<sequence length="278" mass="31949">MEDPSIQEEHKAVVHKDAPMEDASADGEILGEKESEPASTLWTPTLSPASSDVDTNFSDLHALQSPEFWEQASSPIGELSPTIRGFGATSGHLRRLGDSWSIREGFPDFSLVSTSVKNPEEGVIGGFLGLPKESFTATFDPFGVFLRGKYPTHNVPIGTWRQCLDAMIQPWLREVGVAERRPVRTSRDVTSWQSSRPRHRKDLYFPHRHLWTMEYSCKDWCKPCRRRLIPRQHSRLSWRLRLKYQLRTLVDLLPWRDSRGCYHPLLRGREIRCWLKAG</sequence>
<evidence type="ECO:0000256" key="1">
    <source>
        <dbReference type="SAM" id="MobiDB-lite"/>
    </source>
</evidence>
<feature type="region of interest" description="Disordered" evidence="1">
    <location>
        <begin position="1"/>
        <end position="47"/>
    </location>
</feature>